<dbReference type="Gene3D" id="1.10.10.10">
    <property type="entry name" value="Winged helix-like DNA-binding domain superfamily/Winged helix DNA-binding domain"/>
    <property type="match status" value="1"/>
</dbReference>
<dbReference type="Gene3D" id="3.30.420.40">
    <property type="match status" value="2"/>
</dbReference>
<feature type="domain" description="HTH iclR-type" evidence="2">
    <location>
        <begin position="19"/>
        <end position="62"/>
    </location>
</feature>
<dbReference type="InterPro" id="IPR000600">
    <property type="entry name" value="ROK"/>
</dbReference>
<dbReference type="Proteomes" id="UP000256913">
    <property type="component" value="Unassembled WGS sequence"/>
</dbReference>
<comment type="similarity">
    <text evidence="1">Belongs to the ROK (NagC/XylR) family.</text>
</comment>
<dbReference type="SUPFAM" id="SSF53067">
    <property type="entry name" value="Actin-like ATPase domain"/>
    <property type="match status" value="2"/>
</dbReference>
<name>A0A3D9ZDD9_9ACTN</name>
<evidence type="ECO:0000259" key="2">
    <source>
        <dbReference type="Pfam" id="PF09339"/>
    </source>
</evidence>
<dbReference type="InterPro" id="IPR005471">
    <property type="entry name" value="Tscrpt_reg_IclR_N"/>
</dbReference>
<dbReference type="Pfam" id="PF00480">
    <property type="entry name" value="ROK"/>
    <property type="match status" value="1"/>
</dbReference>
<reference evidence="3 4" key="1">
    <citation type="submission" date="2018-08" db="EMBL/GenBank/DDBJ databases">
        <title>Sequencing the genomes of 1000 actinobacteria strains.</title>
        <authorList>
            <person name="Klenk H.-P."/>
        </authorList>
    </citation>
    <scope>NUCLEOTIDE SEQUENCE [LARGE SCALE GENOMIC DNA]</scope>
    <source>
        <strain evidence="3 4">DSM 44099</strain>
    </source>
</reference>
<protein>
    <submittedName>
        <fullName evidence="3">Putative NBD/HSP70 family sugar kinase</fullName>
    </submittedName>
</protein>
<comment type="caution">
    <text evidence="3">The sequence shown here is derived from an EMBL/GenBank/DDBJ whole genome shotgun (WGS) entry which is preliminary data.</text>
</comment>
<dbReference type="InterPro" id="IPR036390">
    <property type="entry name" value="WH_DNA-bd_sf"/>
</dbReference>
<dbReference type="EMBL" id="QUMQ01000001">
    <property type="protein sequence ID" value="REF94514.1"/>
    <property type="molecule type" value="Genomic_DNA"/>
</dbReference>
<dbReference type="InterPro" id="IPR043129">
    <property type="entry name" value="ATPase_NBD"/>
</dbReference>
<evidence type="ECO:0000313" key="4">
    <source>
        <dbReference type="Proteomes" id="UP000256913"/>
    </source>
</evidence>
<dbReference type="PANTHER" id="PTHR18964:SF149">
    <property type="entry name" value="BIFUNCTIONAL UDP-N-ACETYLGLUCOSAMINE 2-EPIMERASE_N-ACETYLMANNOSAMINE KINASE"/>
    <property type="match status" value="1"/>
</dbReference>
<accession>A0A3D9ZDD9</accession>
<proteinExistence type="inferred from homology"/>
<gene>
    <name evidence="3" type="ORF">DFJ67_0452</name>
</gene>
<dbReference type="PANTHER" id="PTHR18964">
    <property type="entry name" value="ROK (REPRESSOR, ORF, KINASE) FAMILY"/>
    <property type="match status" value="1"/>
</dbReference>
<evidence type="ECO:0000313" key="3">
    <source>
        <dbReference type="EMBL" id="REF94514.1"/>
    </source>
</evidence>
<dbReference type="InterPro" id="IPR036388">
    <property type="entry name" value="WH-like_DNA-bd_sf"/>
</dbReference>
<keyword evidence="3" id="KW-0808">Transferase</keyword>
<dbReference type="SUPFAM" id="SSF46785">
    <property type="entry name" value="Winged helix' DNA-binding domain"/>
    <property type="match status" value="1"/>
</dbReference>
<evidence type="ECO:0000256" key="1">
    <source>
        <dbReference type="ARBA" id="ARBA00006479"/>
    </source>
</evidence>
<keyword evidence="3" id="KW-0418">Kinase</keyword>
<organism evidence="3 4">
    <name type="scientific">Asanoa ferruginea</name>
    <dbReference type="NCBI Taxonomy" id="53367"/>
    <lineage>
        <taxon>Bacteria</taxon>
        <taxon>Bacillati</taxon>
        <taxon>Actinomycetota</taxon>
        <taxon>Actinomycetes</taxon>
        <taxon>Micromonosporales</taxon>
        <taxon>Micromonosporaceae</taxon>
        <taxon>Asanoa</taxon>
    </lineage>
</organism>
<sequence length="390" mass="39296">MNGEFPVRQASVRAHNLALVLRQVAGAPRPPSRADLAGSTGLTRATVSALVDDLVGGGLITEVGPAPRTGAGRPAVGLVLNGYGPAGLGLEINVDYLAGCVVDLTGTVIHRLVLHGDQRILGPRAVLDAVADLGARLRSEAAAAGRVVAGAALAVPGLVSGAGLVHRAPNLAWHDVDAAGALAGGPLGDLPLTIDNEANLAALAELHADGDGLDSFVYVSGEIGIGAGIVLHRTLFRGARGWSGELGHVCVRPDGPLCRCGALGCLEQYAGQEALLRDLPAGETGLARLRDDTALADSRLPAAGTSLGVALAGVVNMLDVDTVVLGGIFGPLTPWLAPAVEAELARRVLTSAWSPMTVRASALGAAAAAVGAAGAVIRDILAEPAEWLRP</sequence>
<keyword evidence="4" id="KW-1185">Reference proteome</keyword>
<dbReference type="Pfam" id="PF09339">
    <property type="entry name" value="HTH_IclR"/>
    <property type="match status" value="1"/>
</dbReference>
<dbReference type="AlphaFoldDB" id="A0A3D9ZDD9"/>
<dbReference type="GO" id="GO:0016301">
    <property type="term" value="F:kinase activity"/>
    <property type="evidence" value="ECO:0007669"/>
    <property type="project" value="UniProtKB-KW"/>
</dbReference>
<dbReference type="RefSeq" id="WP_239097470.1">
    <property type="nucleotide sequence ID" value="NZ_BONB01000053.1"/>
</dbReference>